<keyword evidence="3" id="KW-0805">Transcription regulation</keyword>
<feature type="domain" description="Sigma-54 factor interaction" evidence="6">
    <location>
        <begin position="156"/>
        <end position="384"/>
    </location>
</feature>
<dbReference type="InterPro" id="IPR002197">
    <property type="entry name" value="HTH_Fis"/>
</dbReference>
<dbReference type="PROSITE" id="PS50045">
    <property type="entry name" value="SIGMA54_INTERACT_4"/>
    <property type="match status" value="1"/>
</dbReference>
<reference evidence="8 9" key="2">
    <citation type="submission" date="2024-09" db="EMBL/GenBank/DDBJ databases">
        <title>Draft genome sequence of Candidatus Magnetaquicoccaceae bacterium FCR-1.</title>
        <authorList>
            <person name="Shimoshige H."/>
            <person name="Shimamura S."/>
            <person name="Taoka A."/>
            <person name="Kobayashi H."/>
            <person name="Maekawa T."/>
        </authorList>
    </citation>
    <scope>NUCLEOTIDE SEQUENCE [LARGE SCALE GENOMIC DNA]</scope>
    <source>
        <strain evidence="8 9">FCR-1</strain>
    </source>
</reference>
<evidence type="ECO:0000256" key="1">
    <source>
        <dbReference type="ARBA" id="ARBA00022741"/>
    </source>
</evidence>
<dbReference type="PRINTS" id="PR01590">
    <property type="entry name" value="HTHFIS"/>
</dbReference>
<name>A0ABQ0CC94_9PROT</name>
<evidence type="ECO:0000256" key="2">
    <source>
        <dbReference type="ARBA" id="ARBA00022840"/>
    </source>
</evidence>
<dbReference type="Pfam" id="PF02954">
    <property type="entry name" value="HTH_8"/>
    <property type="match status" value="1"/>
</dbReference>
<dbReference type="PROSITE" id="PS00675">
    <property type="entry name" value="SIGMA54_INTERACT_1"/>
    <property type="match status" value="1"/>
</dbReference>
<dbReference type="InterPro" id="IPR025662">
    <property type="entry name" value="Sigma_54_int_dom_ATP-bd_1"/>
</dbReference>
<dbReference type="Proteomes" id="UP001628193">
    <property type="component" value="Unassembled WGS sequence"/>
</dbReference>
<dbReference type="InterPro" id="IPR002078">
    <property type="entry name" value="Sigma_54_int"/>
</dbReference>
<dbReference type="SUPFAM" id="SSF52172">
    <property type="entry name" value="CheY-like"/>
    <property type="match status" value="1"/>
</dbReference>
<feature type="domain" description="Response regulatory" evidence="7">
    <location>
        <begin position="11"/>
        <end position="126"/>
    </location>
</feature>
<dbReference type="SUPFAM" id="SSF52540">
    <property type="entry name" value="P-loop containing nucleoside triphosphate hydrolases"/>
    <property type="match status" value="1"/>
</dbReference>
<evidence type="ECO:0000259" key="7">
    <source>
        <dbReference type="PROSITE" id="PS50110"/>
    </source>
</evidence>
<gene>
    <name evidence="8" type="primary">atoC_6</name>
    <name evidence="8" type="ORF">SIID45300_02863</name>
</gene>
<dbReference type="Gene3D" id="1.10.8.60">
    <property type="match status" value="1"/>
</dbReference>
<dbReference type="RefSeq" id="WP_420906234.1">
    <property type="nucleotide sequence ID" value="NZ_BAAFGK010000005.1"/>
</dbReference>
<dbReference type="InterPro" id="IPR058031">
    <property type="entry name" value="AAA_lid_NorR"/>
</dbReference>
<keyword evidence="4" id="KW-0804">Transcription</keyword>
<evidence type="ECO:0000259" key="6">
    <source>
        <dbReference type="PROSITE" id="PS50045"/>
    </source>
</evidence>
<reference evidence="8 9" key="1">
    <citation type="submission" date="2024-05" db="EMBL/GenBank/DDBJ databases">
        <authorList>
            <consortium name="Candidatus Magnetaquicoccaceae bacterium FCR-1 genome sequencing consortium"/>
            <person name="Shimoshige H."/>
            <person name="Shimamura S."/>
            <person name="Taoka A."/>
            <person name="Kobayashi H."/>
            <person name="Maekawa T."/>
        </authorList>
    </citation>
    <scope>NUCLEOTIDE SEQUENCE [LARGE SCALE GENOMIC DNA]</scope>
    <source>
        <strain evidence="8 9">FCR-1</strain>
    </source>
</reference>
<evidence type="ECO:0000256" key="3">
    <source>
        <dbReference type="ARBA" id="ARBA00023015"/>
    </source>
</evidence>
<evidence type="ECO:0000313" key="9">
    <source>
        <dbReference type="Proteomes" id="UP001628193"/>
    </source>
</evidence>
<proteinExistence type="predicted"/>
<dbReference type="SMART" id="SM00448">
    <property type="entry name" value="REC"/>
    <property type="match status" value="1"/>
</dbReference>
<comment type="caution">
    <text evidence="8">The sequence shown here is derived from an EMBL/GenBank/DDBJ whole genome shotgun (WGS) entry which is preliminary data.</text>
</comment>
<feature type="modified residue" description="4-aspartylphosphate" evidence="5">
    <location>
        <position position="61"/>
    </location>
</feature>
<dbReference type="PANTHER" id="PTHR32071:SF13">
    <property type="entry name" value="RESPONSE REGULATOR HSFA"/>
    <property type="match status" value="1"/>
</dbReference>
<keyword evidence="9" id="KW-1185">Reference proteome</keyword>
<accession>A0ABQ0CC94</accession>
<dbReference type="EMBL" id="BAAFGK010000005">
    <property type="protein sequence ID" value="GAB0058512.1"/>
    <property type="molecule type" value="Genomic_DNA"/>
</dbReference>
<dbReference type="SUPFAM" id="SSF46689">
    <property type="entry name" value="Homeodomain-like"/>
    <property type="match status" value="1"/>
</dbReference>
<keyword evidence="2" id="KW-0067">ATP-binding</keyword>
<dbReference type="CDD" id="cd00009">
    <property type="entry name" value="AAA"/>
    <property type="match status" value="1"/>
</dbReference>
<keyword evidence="1" id="KW-0547">Nucleotide-binding</keyword>
<dbReference type="InterPro" id="IPR003593">
    <property type="entry name" value="AAA+_ATPase"/>
</dbReference>
<dbReference type="Pfam" id="PF00072">
    <property type="entry name" value="Response_reg"/>
    <property type="match status" value="1"/>
</dbReference>
<evidence type="ECO:0000313" key="8">
    <source>
        <dbReference type="EMBL" id="GAB0058512.1"/>
    </source>
</evidence>
<protein>
    <submittedName>
        <fullName evidence="8">Regulatory protein AtoC</fullName>
    </submittedName>
</protein>
<dbReference type="Pfam" id="PF25601">
    <property type="entry name" value="AAA_lid_14"/>
    <property type="match status" value="1"/>
</dbReference>
<dbReference type="Pfam" id="PF00158">
    <property type="entry name" value="Sigma54_activat"/>
    <property type="match status" value="1"/>
</dbReference>
<dbReference type="InterPro" id="IPR011006">
    <property type="entry name" value="CheY-like_superfamily"/>
</dbReference>
<dbReference type="InterPro" id="IPR009057">
    <property type="entry name" value="Homeodomain-like_sf"/>
</dbReference>
<organism evidence="8 9">
    <name type="scientific">Candidatus Magnetaquiglobus chichijimensis</name>
    <dbReference type="NCBI Taxonomy" id="3141448"/>
    <lineage>
        <taxon>Bacteria</taxon>
        <taxon>Pseudomonadati</taxon>
        <taxon>Pseudomonadota</taxon>
        <taxon>Magnetococcia</taxon>
        <taxon>Magnetococcales</taxon>
        <taxon>Candidatus Magnetaquicoccaceae</taxon>
        <taxon>Candidatus Magnetaquiglobus</taxon>
    </lineage>
</organism>
<sequence>MNALSVPEDPAVVLVDDDPDILMLASHMLRGAGVGEIITLEQSRELLPLMARREVSAVVLDLHMPTLGGARLLPQIVQHHPDTPVIVMTATEEVSTAVGCMKDGAFDFLIKPVEENRFVACVKKALEWRDLRRQVGALKRSLLTGRLEHADAFAAIVTVSPKMRAVFGYVEAIASTGEPVLITGETGVGKELIAEALHRISGRGGELVSVNAAGLDDSLFSDTLFGHKKGAYSGADDSRTGLIAKAGRGTLFLDEIGDLGQTSQVKLLRLLQERKYYPLGSDVAKVSEARILCATHRDLDAMMDEGRFRSDLYFRLQVHRVEIPPLRERPEDIALLARHFLVEAARSLNREVPEAPPMLFTLLASGSFPGNVRQLRSMIFDAVARGSDGEVSLESIRRSLRASSGNGVEKGTGAVVVPIDGEGIFRGLSGRLPTLKEVERDLIAEALHRSGGNQGMAATYLGISRQALNQRLRKKREGEGEGEG</sequence>
<dbReference type="PROSITE" id="PS50110">
    <property type="entry name" value="RESPONSE_REGULATORY"/>
    <property type="match status" value="1"/>
</dbReference>
<evidence type="ECO:0000256" key="5">
    <source>
        <dbReference type="PROSITE-ProRule" id="PRU00169"/>
    </source>
</evidence>
<evidence type="ECO:0000256" key="4">
    <source>
        <dbReference type="ARBA" id="ARBA00023163"/>
    </source>
</evidence>
<dbReference type="InterPro" id="IPR027417">
    <property type="entry name" value="P-loop_NTPase"/>
</dbReference>
<keyword evidence="5" id="KW-0597">Phosphoprotein</keyword>
<dbReference type="SMART" id="SM00382">
    <property type="entry name" value="AAA"/>
    <property type="match status" value="1"/>
</dbReference>
<dbReference type="Gene3D" id="3.40.50.2300">
    <property type="match status" value="1"/>
</dbReference>
<dbReference type="PANTHER" id="PTHR32071">
    <property type="entry name" value="TRANSCRIPTIONAL REGULATORY PROTEIN"/>
    <property type="match status" value="1"/>
</dbReference>
<dbReference type="InterPro" id="IPR001789">
    <property type="entry name" value="Sig_transdc_resp-reg_receiver"/>
</dbReference>
<dbReference type="Gene3D" id="1.10.10.60">
    <property type="entry name" value="Homeodomain-like"/>
    <property type="match status" value="1"/>
</dbReference>
<dbReference type="Gene3D" id="3.40.50.300">
    <property type="entry name" value="P-loop containing nucleotide triphosphate hydrolases"/>
    <property type="match status" value="1"/>
</dbReference>